<dbReference type="InterPro" id="IPR005149">
    <property type="entry name" value="Tscrpt_reg_PadR_N"/>
</dbReference>
<dbReference type="InterPro" id="IPR036390">
    <property type="entry name" value="WH_DNA-bd_sf"/>
</dbReference>
<evidence type="ECO:0000256" key="1">
    <source>
        <dbReference type="SAM" id="MobiDB-lite"/>
    </source>
</evidence>
<dbReference type="Pfam" id="PF03551">
    <property type="entry name" value="PadR"/>
    <property type="match status" value="1"/>
</dbReference>
<dbReference type="Proteomes" id="UP000275579">
    <property type="component" value="Chromosome"/>
</dbReference>
<dbReference type="SUPFAM" id="SSF46785">
    <property type="entry name" value="Winged helix' DNA-binding domain"/>
    <property type="match status" value="1"/>
</dbReference>
<dbReference type="InterPro" id="IPR036388">
    <property type="entry name" value="WH-like_DNA-bd_sf"/>
</dbReference>
<evidence type="ECO:0000259" key="2">
    <source>
        <dbReference type="Pfam" id="PF03551"/>
    </source>
</evidence>
<dbReference type="EMBL" id="CP029042">
    <property type="protein sequence ID" value="AZS73366.1"/>
    <property type="molecule type" value="Genomic_DNA"/>
</dbReference>
<dbReference type="PANTHER" id="PTHR33169">
    <property type="entry name" value="PADR-FAMILY TRANSCRIPTIONAL REGULATOR"/>
    <property type="match status" value="1"/>
</dbReference>
<evidence type="ECO:0000313" key="3">
    <source>
        <dbReference type="EMBL" id="AZS73366.1"/>
    </source>
</evidence>
<dbReference type="AlphaFoldDB" id="A0A3Q9K719"/>
<organism evidence="3 4">
    <name type="scientific">Streptomyces lydicus</name>
    <dbReference type="NCBI Taxonomy" id="47763"/>
    <lineage>
        <taxon>Bacteria</taxon>
        <taxon>Bacillati</taxon>
        <taxon>Actinomycetota</taxon>
        <taxon>Actinomycetes</taxon>
        <taxon>Kitasatosporales</taxon>
        <taxon>Streptomycetaceae</taxon>
        <taxon>Streptomyces</taxon>
    </lineage>
</organism>
<dbReference type="PANTHER" id="PTHR33169:SF14">
    <property type="entry name" value="TRANSCRIPTIONAL REGULATOR RV3488"/>
    <property type="match status" value="1"/>
</dbReference>
<feature type="compositionally biased region" description="Acidic residues" evidence="1">
    <location>
        <begin position="206"/>
        <end position="232"/>
    </location>
</feature>
<dbReference type="Gene3D" id="1.10.10.10">
    <property type="entry name" value="Winged helix-like DNA-binding domain superfamily/Winged helix DNA-binding domain"/>
    <property type="match status" value="1"/>
</dbReference>
<proteinExistence type="predicted"/>
<gene>
    <name evidence="3" type="ORF">DDE74_22585</name>
</gene>
<accession>A0A3Q9K719</accession>
<protein>
    <submittedName>
        <fullName evidence="3">Transcriptional regulator</fullName>
    </submittedName>
</protein>
<feature type="domain" description="Transcription regulator PadR N-terminal" evidence="2">
    <location>
        <begin position="8"/>
        <end position="84"/>
    </location>
</feature>
<feature type="region of interest" description="Disordered" evidence="1">
    <location>
        <begin position="192"/>
        <end position="247"/>
    </location>
</feature>
<dbReference type="InterPro" id="IPR052509">
    <property type="entry name" value="Metal_resp_DNA-bind_regulator"/>
</dbReference>
<name>A0A3Q9K719_9ACTN</name>
<evidence type="ECO:0000313" key="4">
    <source>
        <dbReference type="Proteomes" id="UP000275579"/>
    </source>
</evidence>
<sequence>MSAIRLLVLGAVRQHGRAHGYQVRNDLEYWGAHEWSNAKPGSIYHALKQMAKQGLLRAHDIAPSTAGGPPRTEYELTAAGEAEFFTLLRAALSQHDQKVDMLSAGIGFLVDLPRAEAVALLKERVRALQEWRGTVTGYYTPEGGPGQLGHIGEIMHMWVHSADSGAEWTQGLIERIEGGAYVFAGEGEPFVGVLADGQENPYATTDAEEPDAEEPDAEDPDAEDPGEGEGEDGNGGAGDGGAATEVR</sequence>
<reference evidence="3 4" key="1">
    <citation type="submission" date="2018-04" db="EMBL/GenBank/DDBJ databases">
        <title>Complete genome sequences of Streptomyces lydicus strain WYEC and characterization of antagonistic properties of biological control agents.</title>
        <authorList>
            <person name="Mariita R.M."/>
            <person name="Sello J.K."/>
        </authorList>
    </citation>
    <scope>NUCLEOTIDE SEQUENCE [LARGE SCALE GENOMIC DNA]</scope>
    <source>
        <strain evidence="3 4">WYEC 108</strain>
    </source>
</reference>